<dbReference type="NCBIfam" id="TIGR04183">
    <property type="entry name" value="Por_Secre_tail"/>
    <property type="match status" value="1"/>
</dbReference>
<sequence>MKARLIGVFWWVAVSAWAQIPQVGTPITLEVATWNVTWFGDPSYGPSDEARQQANVRQVLEQSAIDLWALQEVANPAAFWALLDSLGSDYEGILGQNASPAVTQRLAFVYRRSVVQRRRTEQLLSEFAEAFAYRPPLLLEATIRLPDTTLTVIFITLHLKSGSNLDDYRRRQEAAQRLKNRLDLLYPNRPVVVLGDWNDELHGSIISGLPSPFEDFRTDTAHYRFLTETLDAANLPTWCGSSSTCRTGSTLDHMLITDELFGAYEESSTDRFTALLEAIPGYVFSTSDHLPVYARFQFSRTAAVGEALTREPWTLHLYPNPARTQVTLRWERRGHAAQVRLWDVLGREVARHLLPVQAGMQALTLSLEGFPAGVYLVEVCEGGRRLTQPLVRLP</sequence>
<keyword evidence="1" id="KW-0732">Signal</keyword>
<feature type="domain" description="Endonuclease/exonuclease/phosphatase" evidence="2">
    <location>
        <begin position="32"/>
        <end position="289"/>
    </location>
</feature>
<comment type="caution">
    <text evidence="4">The sequence shown here is derived from an EMBL/GenBank/DDBJ whole genome shotgun (WGS) entry which is preliminary data.</text>
</comment>
<organism evidence="4">
    <name type="scientific">Rhodothermus marinus</name>
    <name type="common">Rhodothermus obamensis</name>
    <dbReference type="NCBI Taxonomy" id="29549"/>
    <lineage>
        <taxon>Bacteria</taxon>
        <taxon>Pseudomonadati</taxon>
        <taxon>Rhodothermota</taxon>
        <taxon>Rhodothermia</taxon>
        <taxon>Rhodothermales</taxon>
        <taxon>Rhodothermaceae</taxon>
        <taxon>Rhodothermus</taxon>
    </lineage>
</organism>
<dbReference type="SUPFAM" id="SSF56219">
    <property type="entry name" value="DNase I-like"/>
    <property type="match status" value="1"/>
</dbReference>
<proteinExistence type="predicted"/>
<name>A0A7V2B2J5_RHOMR</name>
<dbReference type="Pfam" id="PF03372">
    <property type="entry name" value="Exo_endo_phos"/>
    <property type="match status" value="1"/>
</dbReference>
<reference evidence="4" key="1">
    <citation type="journal article" date="2020" name="mSystems">
        <title>Genome- and Community-Level Interaction Insights into Carbon Utilization and Element Cycling Functions of Hydrothermarchaeota in Hydrothermal Sediment.</title>
        <authorList>
            <person name="Zhou Z."/>
            <person name="Liu Y."/>
            <person name="Xu W."/>
            <person name="Pan J."/>
            <person name="Luo Z.H."/>
            <person name="Li M."/>
        </authorList>
    </citation>
    <scope>NUCLEOTIDE SEQUENCE [LARGE SCALE GENOMIC DNA]</scope>
    <source>
        <strain evidence="4">SpSt-143</strain>
    </source>
</reference>
<dbReference type="AlphaFoldDB" id="A0A7V2B2J5"/>
<dbReference type="InterPro" id="IPR036691">
    <property type="entry name" value="Endo/exonu/phosph_ase_sf"/>
</dbReference>
<protein>
    <submittedName>
        <fullName evidence="4">T9SS type A sorting domain-containing protein</fullName>
    </submittedName>
</protein>
<feature type="domain" description="Secretion system C-terminal sorting" evidence="3">
    <location>
        <begin position="317"/>
        <end position="385"/>
    </location>
</feature>
<dbReference type="Pfam" id="PF18962">
    <property type="entry name" value="Por_Secre_tail"/>
    <property type="match status" value="1"/>
</dbReference>
<evidence type="ECO:0000259" key="2">
    <source>
        <dbReference type="Pfam" id="PF03372"/>
    </source>
</evidence>
<dbReference type="GO" id="GO:0003824">
    <property type="term" value="F:catalytic activity"/>
    <property type="evidence" value="ECO:0007669"/>
    <property type="project" value="InterPro"/>
</dbReference>
<feature type="signal peptide" evidence="1">
    <location>
        <begin position="1"/>
        <end position="18"/>
    </location>
</feature>
<evidence type="ECO:0000313" key="4">
    <source>
        <dbReference type="EMBL" id="HER97136.1"/>
    </source>
</evidence>
<dbReference type="InterPro" id="IPR005135">
    <property type="entry name" value="Endo/exonuclease/phosphatase"/>
</dbReference>
<evidence type="ECO:0000259" key="3">
    <source>
        <dbReference type="Pfam" id="PF18962"/>
    </source>
</evidence>
<evidence type="ECO:0000256" key="1">
    <source>
        <dbReference type="SAM" id="SignalP"/>
    </source>
</evidence>
<gene>
    <name evidence="4" type="ORF">ENO59_11640</name>
</gene>
<dbReference type="InterPro" id="IPR026444">
    <property type="entry name" value="Secre_tail"/>
</dbReference>
<dbReference type="EMBL" id="DSGB01000006">
    <property type="protein sequence ID" value="HER97136.1"/>
    <property type="molecule type" value="Genomic_DNA"/>
</dbReference>
<dbReference type="Gene3D" id="3.60.10.10">
    <property type="entry name" value="Endonuclease/exonuclease/phosphatase"/>
    <property type="match status" value="1"/>
</dbReference>
<feature type="chain" id="PRO_5031450934" evidence="1">
    <location>
        <begin position="19"/>
        <end position="394"/>
    </location>
</feature>
<accession>A0A7V2B2J5</accession>